<organism evidence="2 3">
    <name type="scientific">Streptomyces himastatinicus ATCC 53653</name>
    <dbReference type="NCBI Taxonomy" id="457427"/>
    <lineage>
        <taxon>Bacteria</taxon>
        <taxon>Bacillati</taxon>
        <taxon>Actinomycetota</taxon>
        <taxon>Actinomycetes</taxon>
        <taxon>Kitasatosporales</taxon>
        <taxon>Streptomycetaceae</taxon>
        <taxon>Streptomyces</taxon>
        <taxon>Streptomyces violaceusniger group</taxon>
    </lineage>
</organism>
<keyword evidence="3" id="KW-1185">Reference proteome</keyword>
<protein>
    <recommendedName>
        <fullName evidence="4">Secreted protein</fullName>
    </recommendedName>
</protein>
<keyword evidence="1" id="KW-0732">Signal</keyword>
<evidence type="ECO:0000313" key="3">
    <source>
        <dbReference type="Proteomes" id="UP000003963"/>
    </source>
</evidence>
<feature type="chain" id="PRO_5003131343" description="Secreted protein" evidence="1">
    <location>
        <begin position="19"/>
        <end position="84"/>
    </location>
</feature>
<feature type="signal peptide" evidence="1">
    <location>
        <begin position="1"/>
        <end position="18"/>
    </location>
</feature>
<gene>
    <name evidence="2" type="ORF">SSOG_07497</name>
</gene>
<accession>D9WKU3</accession>
<dbReference type="EMBL" id="GG657754">
    <property type="protein sequence ID" value="EFL27783.1"/>
    <property type="molecule type" value="Genomic_DNA"/>
</dbReference>
<evidence type="ECO:0000256" key="1">
    <source>
        <dbReference type="SAM" id="SignalP"/>
    </source>
</evidence>
<dbReference type="AlphaFoldDB" id="D9WKU3"/>
<dbReference type="HOGENOM" id="CLU_2526104_0_0_11"/>
<evidence type="ECO:0000313" key="2">
    <source>
        <dbReference type="EMBL" id="EFL27783.1"/>
    </source>
</evidence>
<reference evidence="2 3" key="1">
    <citation type="submission" date="2009-02" db="EMBL/GenBank/DDBJ databases">
        <title>Annotation of Streptomyces hygroscopicus strain ATCC 53653.</title>
        <authorList>
            <consortium name="The Broad Institute Genome Sequencing Platform"/>
            <consortium name="Broad Institute Microbial Sequencing Center"/>
            <person name="Fischbach M."/>
            <person name="Godfrey P."/>
            <person name="Ward D."/>
            <person name="Young S."/>
            <person name="Zeng Q."/>
            <person name="Koehrsen M."/>
            <person name="Alvarado L."/>
            <person name="Berlin A.M."/>
            <person name="Bochicchio J."/>
            <person name="Borenstein D."/>
            <person name="Chapman S.B."/>
            <person name="Chen Z."/>
            <person name="Engels R."/>
            <person name="Freedman E."/>
            <person name="Gellesch M."/>
            <person name="Goldberg J."/>
            <person name="Griggs A."/>
            <person name="Gujja S."/>
            <person name="Heilman E.R."/>
            <person name="Heiman D.I."/>
            <person name="Hepburn T.A."/>
            <person name="Howarth C."/>
            <person name="Jen D."/>
            <person name="Larson L."/>
            <person name="Lewis B."/>
            <person name="Mehta T."/>
            <person name="Park D."/>
            <person name="Pearson M."/>
            <person name="Richards J."/>
            <person name="Roberts A."/>
            <person name="Saif S."/>
            <person name="Shea T.D."/>
            <person name="Shenoy N."/>
            <person name="Sisk P."/>
            <person name="Stolte C."/>
            <person name="Sykes S.N."/>
            <person name="Thomson T."/>
            <person name="Walk T."/>
            <person name="White J."/>
            <person name="Yandava C."/>
            <person name="Straight P."/>
            <person name="Clardy J."/>
            <person name="Hung D."/>
            <person name="Kolter R."/>
            <person name="Mekalanos J."/>
            <person name="Walker S."/>
            <person name="Walsh C.T."/>
            <person name="Wieland-Brown L.C."/>
            <person name="Haas B."/>
            <person name="Nusbaum C."/>
            <person name="Birren B."/>
        </authorList>
    </citation>
    <scope>NUCLEOTIDE SEQUENCE [LARGE SCALE GENOMIC DNA]</scope>
    <source>
        <strain evidence="2 3">ATCC 53653</strain>
    </source>
</reference>
<evidence type="ECO:0008006" key="4">
    <source>
        <dbReference type="Google" id="ProtNLM"/>
    </source>
</evidence>
<name>D9WKU3_9ACTN</name>
<proteinExistence type="predicted"/>
<dbReference type="STRING" id="457427.SSOG_07497"/>
<dbReference type="Proteomes" id="UP000003963">
    <property type="component" value="Unassembled WGS sequence"/>
</dbReference>
<sequence length="84" mass="8330">MVAAAAIATLGASSSAMAAPSHTAGAPECEQVVASYGYVVGPGVQGACGVLEPPPPTYGERLDCQGRLEGLGVANNIAIEACWK</sequence>